<evidence type="ECO:0000313" key="3">
    <source>
        <dbReference type="Proteomes" id="UP000271889"/>
    </source>
</evidence>
<accession>A0A3P7NWZ3</accession>
<evidence type="ECO:0000313" key="2">
    <source>
        <dbReference type="EMBL" id="VDN34581.1"/>
    </source>
</evidence>
<organism evidence="2 3">
    <name type="scientific">Cylicostephanus goldi</name>
    <name type="common">Nematode worm</name>
    <dbReference type="NCBI Taxonomy" id="71465"/>
    <lineage>
        <taxon>Eukaryota</taxon>
        <taxon>Metazoa</taxon>
        <taxon>Ecdysozoa</taxon>
        <taxon>Nematoda</taxon>
        <taxon>Chromadorea</taxon>
        <taxon>Rhabditida</taxon>
        <taxon>Rhabditina</taxon>
        <taxon>Rhabditomorpha</taxon>
        <taxon>Strongyloidea</taxon>
        <taxon>Strongylidae</taxon>
        <taxon>Cylicostephanus</taxon>
    </lineage>
</organism>
<feature type="compositionally biased region" description="Basic and acidic residues" evidence="1">
    <location>
        <begin position="162"/>
        <end position="192"/>
    </location>
</feature>
<dbReference type="InterPro" id="IPR036085">
    <property type="entry name" value="PAZ_dom_sf"/>
</dbReference>
<dbReference type="Proteomes" id="UP000271889">
    <property type="component" value="Unassembled WGS sequence"/>
</dbReference>
<gene>
    <name evidence="2" type="ORF">CGOC_LOCUS12680</name>
</gene>
<evidence type="ECO:0000256" key="1">
    <source>
        <dbReference type="SAM" id="MobiDB-lite"/>
    </source>
</evidence>
<dbReference type="SUPFAM" id="SSF101690">
    <property type="entry name" value="PAZ domain"/>
    <property type="match status" value="1"/>
</dbReference>
<sequence>MAVPPKDMHTIRPHVQCYRLRTLLEELTGMPIAQLWPEDITRWCRKLFPLATSGFNGSCGQYIPNHNRWRLCPKNSKELRFPCNSCPREARHTLYNHLLYKYNYKLQAPRAPLLNFYSPRPAAYLVLHPEQVWLVFPRLPRQVLHPNQKMPEWDDQEQQESDSEKSWPWNDDRQQGHNRKPLDDREKRDHDTWQQQPHSSKQF</sequence>
<dbReference type="EMBL" id="UYRV01124902">
    <property type="protein sequence ID" value="VDN34581.1"/>
    <property type="molecule type" value="Genomic_DNA"/>
</dbReference>
<dbReference type="AlphaFoldDB" id="A0A3P7NWZ3"/>
<reference evidence="2 3" key="1">
    <citation type="submission" date="2018-11" db="EMBL/GenBank/DDBJ databases">
        <authorList>
            <consortium name="Pathogen Informatics"/>
        </authorList>
    </citation>
    <scope>NUCLEOTIDE SEQUENCE [LARGE SCALE GENOMIC DNA]</scope>
</reference>
<protein>
    <submittedName>
        <fullName evidence="2">Uncharacterized protein</fullName>
    </submittedName>
</protein>
<dbReference type="OrthoDB" id="10408083at2759"/>
<name>A0A3P7NWZ3_CYLGO</name>
<keyword evidence="3" id="KW-1185">Reference proteome</keyword>
<feature type="compositionally biased region" description="Polar residues" evidence="1">
    <location>
        <begin position="193"/>
        <end position="203"/>
    </location>
</feature>
<proteinExistence type="predicted"/>
<feature type="region of interest" description="Disordered" evidence="1">
    <location>
        <begin position="147"/>
        <end position="203"/>
    </location>
</feature>